<comment type="caution">
    <text evidence="4">The sequence shown here is derived from an EMBL/GenBank/DDBJ whole genome shotgun (WGS) entry which is preliminary data.</text>
</comment>
<feature type="transmembrane region" description="Helical" evidence="3">
    <location>
        <begin position="98"/>
        <end position="125"/>
    </location>
</feature>
<proteinExistence type="inferred from homology"/>
<keyword evidence="1 2" id="KW-0808">Transferase</keyword>
<dbReference type="RefSeq" id="WP_342805124.1">
    <property type="nucleotide sequence ID" value="NZ_JAOPJZ010000001.1"/>
</dbReference>
<dbReference type="Gene3D" id="1.20.120.1760">
    <property type="match status" value="1"/>
</dbReference>
<keyword evidence="3" id="KW-1133">Transmembrane helix</keyword>
<dbReference type="InterPro" id="IPR043130">
    <property type="entry name" value="CDP-OH_PTrfase_TM_dom"/>
</dbReference>
<keyword evidence="3" id="KW-0812">Transmembrane</keyword>
<organism evidence="4 5">
    <name type="scientific">Natronosalvus hydrolyticus</name>
    <dbReference type="NCBI Taxonomy" id="2979988"/>
    <lineage>
        <taxon>Archaea</taxon>
        <taxon>Methanobacteriati</taxon>
        <taxon>Methanobacteriota</taxon>
        <taxon>Stenosarchaea group</taxon>
        <taxon>Halobacteria</taxon>
        <taxon>Halobacteriales</taxon>
        <taxon>Natrialbaceae</taxon>
        <taxon>Natronosalvus</taxon>
    </lineage>
</organism>
<evidence type="ECO:0000256" key="1">
    <source>
        <dbReference type="ARBA" id="ARBA00022679"/>
    </source>
</evidence>
<evidence type="ECO:0000256" key="3">
    <source>
        <dbReference type="SAM" id="Phobius"/>
    </source>
</evidence>
<gene>
    <name evidence="4" type="ORF">OB919_00080</name>
</gene>
<dbReference type="PROSITE" id="PS00379">
    <property type="entry name" value="CDP_ALCOHOL_P_TRANSF"/>
    <property type="match status" value="1"/>
</dbReference>
<sequence>MTLDSLRPYISGFLDPFVRTFDRLGMGPDGVSVIAGIMAIAAGVAFYLGGIASPVWYVGAGFLVFLNGWLDIVDGALAREQGVSSPAGDLLDHVLDRYADIVMIGGLAAGIGDYWLGFLAVTGVVMTSYLGTQAQAVGLDRVYGGLVGRADRLAIIGIVGFLAYPLESFELGGYGPIGLLLLFLAVVGHVTALQRFTYARKALVAK</sequence>
<dbReference type="GO" id="GO:0016020">
    <property type="term" value="C:membrane"/>
    <property type="evidence" value="ECO:0007669"/>
    <property type="project" value="InterPro"/>
</dbReference>
<name>A0AAP3E543_9EURY</name>
<dbReference type="InterPro" id="IPR048254">
    <property type="entry name" value="CDP_ALCOHOL_P_TRANSF_CS"/>
</dbReference>
<dbReference type="GO" id="GO:0008654">
    <property type="term" value="P:phospholipid biosynthetic process"/>
    <property type="evidence" value="ECO:0007669"/>
    <property type="project" value="InterPro"/>
</dbReference>
<dbReference type="GO" id="GO:0016780">
    <property type="term" value="F:phosphotransferase activity, for other substituted phosphate groups"/>
    <property type="evidence" value="ECO:0007669"/>
    <property type="project" value="InterPro"/>
</dbReference>
<evidence type="ECO:0000313" key="5">
    <source>
        <dbReference type="Proteomes" id="UP001321047"/>
    </source>
</evidence>
<protein>
    <submittedName>
        <fullName evidence="4">CDP-alcohol phosphatidyltransferase family protein</fullName>
    </submittedName>
</protein>
<evidence type="ECO:0000313" key="4">
    <source>
        <dbReference type="EMBL" id="MCU4750387.1"/>
    </source>
</evidence>
<dbReference type="AlphaFoldDB" id="A0AAP3E543"/>
<feature type="transmembrane region" description="Helical" evidence="3">
    <location>
        <begin position="146"/>
        <end position="166"/>
    </location>
</feature>
<accession>A0AAP3E543</accession>
<feature type="transmembrane region" description="Helical" evidence="3">
    <location>
        <begin position="30"/>
        <end position="48"/>
    </location>
</feature>
<keyword evidence="5" id="KW-1185">Reference proteome</keyword>
<dbReference type="Pfam" id="PF01066">
    <property type="entry name" value="CDP-OH_P_transf"/>
    <property type="match status" value="1"/>
</dbReference>
<reference evidence="4 5" key="1">
    <citation type="submission" date="2022-09" db="EMBL/GenBank/DDBJ databases">
        <title>Enrichment on poylsaccharides allowed isolation of novel metabolic and taxonomic groups of Haloarchaea.</title>
        <authorList>
            <person name="Sorokin D.Y."/>
            <person name="Elcheninov A.G."/>
            <person name="Khizhniak T.V."/>
            <person name="Kolganova T.V."/>
            <person name="Kublanov I.V."/>
        </authorList>
    </citation>
    <scope>NUCLEOTIDE SEQUENCE [LARGE SCALE GENOMIC DNA]</scope>
    <source>
        <strain evidence="4 5">AArc-curdl1</strain>
    </source>
</reference>
<keyword evidence="3" id="KW-0472">Membrane</keyword>
<feature type="transmembrane region" description="Helical" evidence="3">
    <location>
        <begin position="172"/>
        <end position="193"/>
    </location>
</feature>
<dbReference type="InterPro" id="IPR000462">
    <property type="entry name" value="CDP-OH_P_trans"/>
</dbReference>
<dbReference type="EMBL" id="JAOPJZ010000001">
    <property type="protein sequence ID" value="MCU4750387.1"/>
    <property type="molecule type" value="Genomic_DNA"/>
</dbReference>
<evidence type="ECO:0000256" key="2">
    <source>
        <dbReference type="RuleBase" id="RU003750"/>
    </source>
</evidence>
<dbReference type="Proteomes" id="UP001321047">
    <property type="component" value="Unassembled WGS sequence"/>
</dbReference>
<comment type="similarity">
    <text evidence="2">Belongs to the CDP-alcohol phosphatidyltransferase class-I family.</text>
</comment>